<feature type="compositionally biased region" description="Basic and acidic residues" evidence="6">
    <location>
        <begin position="493"/>
        <end position="513"/>
    </location>
</feature>
<comment type="caution">
    <text evidence="8">The sequence shown here is derived from an EMBL/GenBank/DDBJ whole genome shotgun (WGS) entry which is preliminary data.</text>
</comment>
<keyword evidence="2" id="KW-0288">FMN</keyword>
<feature type="region of interest" description="Disordered" evidence="6">
    <location>
        <begin position="326"/>
        <end position="467"/>
    </location>
</feature>
<dbReference type="InterPro" id="IPR011251">
    <property type="entry name" value="Luciferase-like_dom"/>
</dbReference>
<feature type="compositionally biased region" description="Basic residues" evidence="6">
    <location>
        <begin position="393"/>
        <end position="404"/>
    </location>
</feature>
<evidence type="ECO:0000256" key="5">
    <source>
        <dbReference type="ARBA" id="ARBA00033748"/>
    </source>
</evidence>
<evidence type="ECO:0000256" key="2">
    <source>
        <dbReference type="ARBA" id="ARBA00022643"/>
    </source>
</evidence>
<reference evidence="8 9" key="1">
    <citation type="submission" date="2024-10" db="EMBL/GenBank/DDBJ databases">
        <title>The Natural Products Discovery Center: Release of the First 8490 Sequenced Strains for Exploring Actinobacteria Biosynthetic Diversity.</title>
        <authorList>
            <person name="Kalkreuter E."/>
            <person name="Kautsar S.A."/>
            <person name="Yang D."/>
            <person name="Bader C.D."/>
            <person name="Teijaro C.N."/>
            <person name="Fluegel L."/>
            <person name="Davis C.M."/>
            <person name="Simpson J.R."/>
            <person name="Lauterbach L."/>
            <person name="Steele A.D."/>
            <person name="Gui C."/>
            <person name="Meng S."/>
            <person name="Li G."/>
            <person name="Viehrig K."/>
            <person name="Ye F."/>
            <person name="Su P."/>
            <person name="Kiefer A.F."/>
            <person name="Nichols A."/>
            <person name="Cepeda A.J."/>
            <person name="Yan W."/>
            <person name="Fan B."/>
            <person name="Jiang Y."/>
            <person name="Adhikari A."/>
            <person name="Zheng C.-J."/>
            <person name="Schuster L."/>
            <person name="Cowan T.M."/>
            <person name="Smanski M.J."/>
            <person name="Chevrette M.G."/>
            <person name="De Carvalho L.P.S."/>
            <person name="Shen B."/>
        </authorList>
    </citation>
    <scope>NUCLEOTIDE SEQUENCE [LARGE SCALE GENOMIC DNA]</scope>
    <source>
        <strain evidence="8 9">NPDC051599</strain>
    </source>
</reference>
<protein>
    <submittedName>
        <fullName evidence="8">NtaA/DmoA family FMN-dependent monooxygenase</fullName>
        <ecNumber evidence="8">1.14.-.-</ecNumber>
    </submittedName>
</protein>
<feature type="compositionally biased region" description="Basic residues" evidence="6">
    <location>
        <begin position="352"/>
        <end position="374"/>
    </location>
</feature>
<evidence type="ECO:0000256" key="6">
    <source>
        <dbReference type="SAM" id="MobiDB-lite"/>
    </source>
</evidence>
<name>A0ABW7YIU7_STRCE</name>
<proteinExistence type="inferred from homology"/>
<evidence type="ECO:0000313" key="9">
    <source>
        <dbReference type="Proteomes" id="UP001612415"/>
    </source>
</evidence>
<dbReference type="RefSeq" id="WP_398663385.1">
    <property type="nucleotide sequence ID" value="NZ_JBITDC010000041.1"/>
</dbReference>
<accession>A0ABW7YIU7</accession>
<keyword evidence="9" id="KW-1185">Reference proteome</keyword>
<feature type="domain" description="Luciferase-like" evidence="7">
    <location>
        <begin position="30"/>
        <end position="289"/>
    </location>
</feature>
<keyword evidence="4 8" id="KW-0503">Monooxygenase</keyword>
<feature type="compositionally biased region" description="Low complexity" evidence="6">
    <location>
        <begin position="436"/>
        <end position="453"/>
    </location>
</feature>
<evidence type="ECO:0000256" key="4">
    <source>
        <dbReference type="ARBA" id="ARBA00023033"/>
    </source>
</evidence>
<dbReference type="InterPro" id="IPR051260">
    <property type="entry name" value="Diverse_substr_monoxygenases"/>
</dbReference>
<evidence type="ECO:0000256" key="3">
    <source>
        <dbReference type="ARBA" id="ARBA00023002"/>
    </source>
</evidence>
<dbReference type="EMBL" id="JBITDC010000041">
    <property type="protein sequence ID" value="MFI5682141.1"/>
    <property type="molecule type" value="Genomic_DNA"/>
</dbReference>
<comment type="similarity">
    <text evidence="5">Belongs to the NtaA/SnaA/DszA monooxygenase family.</text>
</comment>
<dbReference type="Proteomes" id="UP001612415">
    <property type="component" value="Unassembled WGS sequence"/>
</dbReference>
<dbReference type="EC" id="1.14.-.-" evidence="8"/>
<dbReference type="PANTHER" id="PTHR30011">
    <property type="entry name" value="ALKANESULFONATE MONOOXYGENASE-RELATED"/>
    <property type="match status" value="1"/>
</dbReference>
<keyword evidence="1" id="KW-0285">Flavoprotein</keyword>
<evidence type="ECO:0000313" key="8">
    <source>
        <dbReference type="EMBL" id="MFI5682141.1"/>
    </source>
</evidence>
<dbReference type="Gene3D" id="3.20.20.30">
    <property type="entry name" value="Luciferase-like domain"/>
    <property type="match status" value="1"/>
</dbReference>
<gene>
    <name evidence="8" type="ORF">ACIA8P_47740</name>
</gene>
<dbReference type="SUPFAM" id="SSF51679">
    <property type="entry name" value="Bacterial luciferase-like"/>
    <property type="match status" value="1"/>
</dbReference>
<keyword evidence="3 8" id="KW-0560">Oxidoreductase</keyword>
<dbReference type="InterPro" id="IPR016215">
    <property type="entry name" value="NTA_MOA"/>
</dbReference>
<sequence>MTSRQMVLGMQFSGGYGAAPGAWRLPGANLNSYTDMDQFVRYAQAAERGKVQLLFIADTPVLDVDLDHHAPHHMIDPLLILTVLARETKRIGLVTTASTTFTEPYNLARQFKALDVISRGRAGWNAVTTSDPAAAANFGATIPPRAEKYERAHEVIQIVQGLWGSWEKDAWLLDVDGKRFADMDKIQPVNLQGKHVASRGPLPIPPSEQGQPVIFQAGGGSYGLELAGRYASGVYANPYTIEEARAQRQGLRDAAKRAGRDPDEVKMLAGFMPTIASSRRAALERRRFLDEVVDLNQRVRYLGAMIGLPLGPGQLDEPLTAEQLADANTQPARPTLRPRPRSGPGRLDPARRARPRRHRLPPGGRRHRRRRGRPHAAVVRGRGLRRLLDRHRQLPRRLRRLRRPGRPDPAGTRPVPRRLRRPHPAREPRRPRAVRTRPAPHQAAPAMTTTTQPITPPRPSGTATPQALHDATAAVAAINMGRNLKGSGSAVRNGDKPTGHTNREHGDPLHERM</sequence>
<dbReference type="Pfam" id="PF00296">
    <property type="entry name" value="Bac_luciferase"/>
    <property type="match status" value="1"/>
</dbReference>
<dbReference type="GO" id="GO:0004497">
    <property type="term" value="F:monooxygenase activity"/>
    <property type="evidence" value="ECO:0007669"/>
    <property type="project" value="UniProtKB-KW"/>
</dbReference>
<dbReference type="NCBIfam" id="TIGR03860">
    <property type="entry name" value="FMN_nitrolo"/>
    <property type="match status" value="1"/>
</dbReference>
<dbReference type="InterPro" id="IPR036661">
    <property type="entry name" value="Luciferase-like_sf"/>
</dbReference>
<feature type="region of interest" description="Disordered" evidence="6">
    <location>
        <begin position="484"/>
        <end position="513"/>
    </location>
</feature>
<dbReference type="PANTHER" id="PTHR30011:SF16">
    <property type="entry name" value="C2H2 FINGER DOMAIN TRANSCRIPTION FACTOR (EUROFUNG)-RELATED"/>
    <property type="match status" value="1"/>
</dbReference>
<evidence type="ECO:0000259" key="7">
    <source>
        <dbReference type="Pfam" id="PF00296"/>
    </source>
</evidence>
<evidence type="ECO:0000256" key="1">
    <source>
        <dbReference type="ARBA" id="ARBA00022630"/>
    </source>
</evidence>
<organism evidence="8 9">
    <name type="scientific">Streptomyces cellulosae</name>
    <dbReference type="NCBI Taxonomy" id="1968"/>
    <lineage>
        <taxon>Bacteria</taxon>
        <taxon>Bacillati</taxon>
        <taxon>Actinomycetota</taxon>
        <taxon>Actinomycetes</taxon>
        <taxon>Kitasatosporales</taxon>
        <taxon>Streptomycetaceae</taxon>
        <taxon>Streptomyces</taxon>
    </lineage>
</organism>